<dbReference type="RefSeq" id="WP_226753692.1">
    <property type="nucleotide sequence ID" value="NZ_JAJATW010000006.1"/>
</dbReference>
<reference evidence="1" key="1">
    <citation type="submission" date="2021-10" db="EMBL/GenBank/DDBJ databases">
        <title>Marinomonas pontica sp. nov., isolated from the Black Sea.</title>
        <authorList>
            <person name="Zhao L.-H."/>
            <person name="Xue J.-H."/>
        </authorList>
    </citation>
    <scope>NUCLEOTIDE SEQUENCE</scope>
    <source>
        <strain evidence="1">E8</strain>
    </source>
</reference>
<evidence type="ECO:0000313" key="1">
    <source>
        <dbReference type="EMBL" id="MCB5161311.1"/>
    </source>
</evidence>
<proteinExistence type="predicted"/>
<dbReference type="Gene3D" id="3.40.50.2300">
    <property type="match status" value="1"/>
</dbReference>
<evidence type="ECO:0000313" key="2">
    <source>
        <dbReference type="Proteomes" id="UP001139095"/>
    </source>
</evidence>
<evidence type="ECO:0008006" key="3">
    <source>
        <dbReference type="Google" id="ProtNLM"/>
    </source>
</evidence>
<dbReference type="EMBL" id="JAJATW010000006">
    <property type="protein sequence ID" value="MCB5161311.1"/>
    <property type="molecule type" value="Genomic_DNA"/>
</dbReference>
<protein>
    <recommendedName>
        <fullName evidence="3">ABC transporter substrate-binding protein</fullName>
    </recommendedName>
</protein>
<name>A0A9X1INK0_9GAMM</name>
<comment type="caution">
    <text evidence="1">The sequence shown here is derived from an EMBL/GenBank/DDBJ whole genome shotgun (WGS) entry which is preliminary data.</text>
</comment>
<keyword evidence="2" id="KW-1185">Reference proteome</keyword>
<gene>
    <name evidence="1" type="ORF">LG368_05275</name>
</gene>
<organism evidence="1 2">
    <name type="scientific">Marinomonas algarum</name>
    <dbReference type="NCBI Taxonomy" id="2883105"/>
    <lineage>
        <taxon>Bacteria</taxon>
        <taxon>Pseudomonadati</taxon>
        <taxon>Pseudomonadota</taxon>
        <taxon>Gammaproteobacteria</taxon>
        <taxon>Oceanospirillales</taxon>
        <taxon>Oceanospirillaceae</taxon>
        <taxon>Marinomonas</taxon>
    </lineage>
</organism>
<sequence length="303" mass="34028">MSIILRVFALLLLLFSTKGWAVIYLVHDTEESAARALSFQLSRQLPVDTKVTPVRRTAYIQNIAQIEKDDIIVPIGVDSFRDVCMVTSQGVVMALFVGKEEYENIQARCSVSTSAVFSGAPLEKRLVLLQAVWLDRKPLAVLHSDTLLLDEQGMTSKAAEYGFKLLFFPTPVDRLSVLKSVNFVLEDASMIMALVDTQLYQQGIAQDILRLLFHKRQVIIGPSLPFVRAGSLFAIYSDTEAKLATLVNHLTLWQKQGVFHEARYPDKLRVSFNPYLIKSHSVVLPSASYLKEQYGLCSDIDCR</sequence>
<dbReference type="AlphaFoldDB" id="A0A9X1INK0"/>
<accession>A0A9X1INK0</accession>
<dbReference type="Proteomes" id="UP001139095">
    <property type="component" value="Unassembled WGS sequence"/>
</dbReference>